<proteinExistence type="predicted"/>
<accession>A0AA40FTV4</accession>
<dbReference type="Proteomes" id="UP001177670">
    <property type="component" value="Unassembled WGS sequence"/>
</dbReference>
<evidence type="ECO:0000313" key="2">
    <source>
        <dbReference type="Proteomes" id="UP001177670"/>
    </source>
</evidence>
<gene>
    <name evidence="1" type="ORF">K0M31_005626</name>
</gene>
<keyword evidence="2" id="KW-1185">Reference proteome</keyword>
<organism evidence="1 2">
    <name type="scientific">Melipona bicolor</name>
    <dbReference type="NCBI Taxonomy" id="60889"/>
    <lineage>
        <taxon>Eukaryota</taxon>
        <taxon>Metazoa</taxon>
        <taxon>Ecdysozoa</taxon>
        <taxon>Arthropoda</taxon>
        <taxon>Hexapoda</taxon>
        <taxon>Insecta</taxon>
        <taxon>Pterygota</taxon>
        <taxon>Neoptera</taxon>
        <taxon>Endopterygota</taxon>
        <taxon>Hymenoptera</taxon>
        <taxon>Apocrita</taxon>
        <taxon>Aculeata</taxon>
        <taxon>Apoidea</taxon>
        <taxon>Anthophila</taxon>
        <taxon>Apidae</taxon>
        <taxon>Melipona</taxon>
    </lineage>
</organism>
<reference evidence="1" key="1">
    <citation type="submission" date="2021-10" db="EMBL/GenBank/DDBJ databases">
        <title>Melipona bicolor Genome sequencing and assembly.</title>
        <authorList>
            <person name="Araujo N.S."/>
            <person name="Arias M.C."/>
        </authorList>
    </citation>
    <scope>NUCLEOTIDE SEQUENCE</scope>
    <source>
        <strain evidence="1">USP_2M_L1-L4_2017</strain>
        <tissue evidence="1">Whole body</tissue>
    </source>
</reference>
<name>A0AA40FTV4_9HYME</name>
<sequence>MSTTSTQQRCKSHNRRNNYDNKLYCGMYNYFRAIVSDSLTQEHREVMNFTDTRILLFHNAKRLRDCCLGLLLEHRYAERKNAELLRVSFPDVKIELKNPEESISRNWLSLHISFAAFSRQGDTRTYGTERENSFISLIR</sequence>
<dbReference type="AlphaFoldDB" id="A0AA40FTV4"/>
<dbReference type="EMBL" id="JAHYIQ010000016">
    <property type="protein sequence ID" value="KAK1125252.1"/>
    <property type="molecule type" value="Genomic_DNA"/>
</dbReference>
<protein>
    <submittedName>
        <fullName evidence="1">Uncharacterized protein</fullName>
    </submittedName>
</protein>
<evidence type="ECO:0000313" key="1">
    <source>
        <dbReference type="EMBL" id="KAK1125252.1"/>
    </source>
</evidence>
<comment type="caution">
    <text evidence="1">The sequence shown here is derived from an EMBL/GenBank/DDBJ whole genome shotgun (WGS) entry which is preliminary data.</text>
</comment>